<gene>
    <name evidence="1" type="ORF">GN331_00020</name>
</gene>
<evidence type="ECO:0000313" key="2">
    <source>
        <dbReference type="Proteomes" id="UP000479692"/>
    </source>
</evidence>
<organism evidence="1 2">
    <name type="scientific">Noviluteimonas gilva</name>
    <dbReference type="NCBI Taxonomy" id="2682097"/>
    <lineage>
        <taxon>Bacteria</taxon>
        <taxon>Pseudomonadati</taxon>
        <taxon>Pseudomonadota</taxon>
        <taxon>Gammaproteobacteria</taxon>
        <taxon>Lysobacterales</taxon>
        <taxon>Lysobacteraceae</taxon>
        <taxon>Noviluteimonas</taxon>
    </lineage>
</organism>
<dbReference type="AlphaFoldDB" id="A0A7C9HK69"/>
<sequence>MQQDLVSMVVSKELQAQLLQLIQQIKDLLPDLISLESGQRRSHLMMGPGSDRYVRVSLTAMAQNPDILPRSIDINAALADLEAMDNLTVVLKAMQHLTGMIEDTVAALGSDAMVTANLGYGLMQTVGKAAGLEEVVKELSYRHARKRRKKTTPDSPGE</sequence>
<proteinExistence type="predicted"/>
<evidence type="ECO:0000313" key="1">
    <source>
        <dbReference type="EMBL" id="MUV12590.1"/>
    </source>
</evidence>
<keyword evidence="2" id="KW-1185">Reference proteome</keyword>
<dbReference type="RefSeq" id="WP_156639370.1">
    <property type="nucleotide sequence ID" value="NZ_WOXT01000001.1"/>
</dbReference>
<comment type="caution">
    <text evidence="1">The sequence shown here is derived from an EMBL/GenBank/DDBJ whole genome shotgun (WGS) entry which is preliminary data.</text>
</comment>
<accession>A0A7C9HK69</accession>
<protein>
    <submittedName>
        <fullName evidence="1">Uncharacterized protein</fullName>
    </submittedName>
</protein>
<dbReference type="Proteomes" id="UP000479692">
    <property type="component" value="Unassembled WGS sequence"/>
</dbReference>
<name>A0A7C9HK69_9GAMM</name>
<reference evidence="1 2" key="1">
    <citation type="submission" date="2019-12" db="EMBL/GenBank/DDBJ databases">
        <authorList>
            <person name="Xu J."/>
        </authorList>
    </citation>
    <scope>NUCLEOTIDE SEQUENCE [LARGE SCALE GENOMIC DNA]</scope>
    <source>
        <strain evidence="1 2">HX-5-24</strain>
    </source>
</reference>
<dbReference type="EMBL" id="WOXT01000001">
    <property type="protein sequence ID" value="MUV12590.1"/>
    <property type="molecule type" value="Genomic_DNA"/>
</dbReference>